<feature type="transmembrane region" description="Helical" evidence="7">
    <location>
        <begin position="222"/>
        <end position="255"/>
    </location>
</feature>
<evidence type="ECO:0000256" key="7">
    <source>
        <dbReference type="SAM" id="Phobius"/>
    </source>
</evidence>
<feature type="transmembrane region" description="Helical" evidence="7">
    <location>
        <begin position="298"/>
        <end position="321"/>
    </location>
</feature>
<dbReference type="STRING" id="270351.Maq22A_c23345"/>
<feature type="compositionally biased region" description="Basic and acidic residues" evidence="6">
    <location>
        <begin position="70"/>
        <end position="88"/>
    </location>
</feature>
<comment type="subcellular location">
    <subcellularLocation>
        <location evidence="1">Cell membrane</location>
        <topology evidence="1">Multi-pass membrane protein</topology>
    </subcellularLocation>
</comment>
<evidence type="ECO:0000256" key="1">
    <source>
        <dbReference type="ARBA" id="ARBA00004651"/>
    </source>
</evidence>
<gene>
    <name evidence="8" type="primary">rbn</name>
    <name evidence="8" type="ORF">Maq22A_c23345</name>
</gene>
<dbReference type="EMBL" id="AP014704">
    <property type="protein sequence ID" value="BAQ47624.1"/>
    <property type="molecule type" value="Genomic_DNA"/>
</dbReference>
<evidence type="ECO:0000256" key="5">
    <source>
        <dbReference type="ARBA" id="ARBA00023136"/>
    </source>
</evidence>
<dbReference type="NCBIfam" id="TIGR00765">
    <property type="entry name" value="yihY_not_rbn"/>
    <property type="match status" value="1"/>
</dbReference>
<dbReference type="InterPro" id="IPR017039">
    <property type="entry name" value="Virul_fac_BrkB"/>
</dbReference>
<evidence type="ECO:0000256" key="3">
    <source>
        <dbReference type="ARBA" id="ARBA00022692"/>
    </source>
</evidence>
<proteinExistence type="predicted"/>
<dbReference type="PATRIC" id="fig|270351.10.peg.4492"/>
<dbReference type="RefSeq" id="WP_060848532.1">
    <property type="nucleotide sequence ID" value="NZ_AP014704.1"/>
</dbReference>
<sequence>MTDQPPSTPPSARPERTSPTLWTAFLGVALVGLVALPKRRGGSLPAASSRPAKEDRKLGTEDAPASHEGAAAERLAEAEPERGRKADTPSEIPAKGWKDIALRLYQEFSNDRILLVAAGVTFYAILALFPAIAALVSIYGAVADPSTINHHLNDLRGILPDGAIDIVGGQVKRLVDKGDKALGLTAVISILISLWSANGGMKAVFDALNIAYEEKEKRSFVMLNLQSLAFTVGALLFVVLALTGIVVVPAALQVLGLDQKAWYIALLRFPALLVLVVASLAVLYRFGPSRRKPRWRWVTWGSAVAGTLWLVASGLFSWYVANFGSYNETYGSLGAAIGFMTWIWLSTTVVLLGAELNAEMEHQTARDTTVGGDKPLGARQARMADTVAVSN</sequence>
<feature type="transmembrane region" description="Helical" evidence="7">
    <location>
        <begin position="113"/>
        <end position="142"/>
    </location>
</feature>
<dbReference type="Proteomes" id="UP000061432">
    <property type="component" value="Chromosome"/>
</dbReference>
<evidence type="ECO:0000256" key="6">
    <source>
        <dbReference type="SAM" id="MobiDB-lite"/>
    </source>
</evidence>
<dbReference type="GO" id="GO:0005886">
    <property type="term" value="C:plasma membrane"/>
    <property type="evidence" value="ECO:0007669"/>
    <property type="project" value="UniProtKB-SubCell"/>
</dbReference>
<keyword evidence="2" id="KW-1003">Cell membrane</keyword>
<reference evidence="8 9" key="1">
    <citation type="journal article" date="2015" name="Genome Announc.">
        <title>Complete Genome Sequence of Methylobacterium aquaticum Strain 22A, Isolated from Racomitrium japonicum Moss.</title>
        <authorList>
            <person name="Tani A."/>
            <person name="Ogura Y."/>
            <person name="Hayashi T."/>
            <person name="Kimbara K."/>
        </authorList>
    </citation>
    <scope>NUCLEOTIDE SEQUENCE [LARGE SCALE GENOMIC DNA]</scope>
    <source>
        <strain evidence="8 9">MA-22A</strain>
    </source>
</reference>
<dbReference type="PANTHER" id="PTHR30213">
    <property type="entry name" value="INNER MEMBRANE PROTEIN YHJD"/>
    <property type="match status" value="1"/>
</dbReference>
<accession>A0A0C6FQQ3</accession>
<protein>
    <submittedName>
        <fullName evidence="8">Membrane protein</fullName>
    </submittedName>
</protein>
<name>A0A0C6FQQ3_9HYPH</name>
<dbReference type="KEGG" id="maqu:Maq22A_c23345"/>
<evidence type="ECO:0000256" key="4">
    <source>
        <dbReference type="ARBA" id="ARBA00022989"/>
    </source>
</evidence>
<keyword evidence="3 7" id="KW-0812">Transmembrane</keyword>
<dbReference type="OrthoDB" id="9781030at2"/>
<evidence type="ECO:0000256" key="2">
    <source>
        <dbReference type="ARBA" id="ARBA00022475"/>
    </source>
</evidence>
<dbReference type="Pfam" id="PF03631">
    <property type="entry name" value="Virul_fac_BrkB"/>
    <property type="match status" value="1"/>
</dbReference>
<feature type="compositionally biased region" description="Basic and acidic residues" evidence="6">
    <location>
        <begin position="51"/>
        <end position="60"/>
    </location>
</feature>
<feature type="transmembrane region" description="Helical" evidence="7">
    <location>
        <begin position="333"/>
        <end position="354"/>
    </location>
</feature>
<evidence type="ECO:0000313" key="9">
    <source>
        <dbReference type="Proteomes" id="UP000061432"/>
    </source>
</evidence>
<reference evidence="9" key="2">
    <citation type="submission" date="2015-01" db="EMBL/GenBank/DDBJ databases">
        <title>Complete genome sequence of Methylobacterium aquaticum strain 22A.</title>
        <authorList>
            <person name="Tani A."/>
            <person name="Ogura Y."/>
            <person name="Hayashi T."/>
        </authorList>
    </citation>
    <scope>NUCLEOTIDE SEQUENCE [LARGE SCALE GENOMIC DNA]</scope>
    <source>
        <strain evidence="9">MA-22A</strain>
    </source>
</reference>
<feature type="transmembrane region" description="Helical" evidence="7">
    <location>
        <begin position="261"/>
        <end position="286"/>
    </location>
</feature>
<dbReference type="AlphaFoldDB" id="A0A0C6FQQ3"/>
<evidence type="ECO:0000313" key="8">
    <source>
        <dbReference type="EMBL" id="BAQ47624.1"/>
    </source>
</evidence>
<feature type="transmembrane region" description="Helical" evidence="7">
    <location>
        <begin position="181"/>
        <end position="201"/>
    </location>
</feature>
<organism evidence="8 9">
    <name type="scientific">Methylobacterium aquaticum</name>
    <dbReference type="NCBI Taxonomy" id="270351"/>
    <lineage>
        <taxon>Bacteria</taxon>
        <taxon>Pseudomonadati</taxon>
        <taxon>Pseudomonadota</taxon>
        <taxon>Alphaproteobacteria</taxon>
        <taxon>Hyphomicrobiales</taxon>
        <taxon>Methylobacteriaceae</taxon>
        <taxon>Methylobacterium</taxon>
    </lineage>
</organism>
<keyword evidence="4 7" id="KW-1133">Transmembrane helix</keyword>
<keyword evidence="5 7" id="KW-0472">Membrane</keyword>
<feature type="transmembrane region" description="Helical" evidence="7">
    <location>
        <begin position="20"/>
        <end position="36"/>
    </location>
</feature>
<feature type="region of interest" description="Disordered" evidence="6">
    <location>
        <begin position="40"/>
        <end position="90"/>
    </location>
</feature>
<dbReference type="PANTHER" id="PTHR30213:SF0">
    <property type="entry name" value="UPF0761 MEMBRANE PROTEIN YIHY"/>
    <property type="match status" value="1"/>
</dbReference>